<evidence type="ECO:0000256" key="3">
    <source>
        <dbReference type="ARBA" id="ARBA00022840"/>
    </source>
</evidence>
<dbReference type="Gene3D" id="3.30.1360.40">
    <property type="match status" value="1"/>
</dbReference>
<keyword evidence="2 5" id="KW-0378">Hydrolase</keyword>
<dbReference type="RefSeq" id="WP_233726987.1">
    <property type="nucleotide sequence ID" value="NZ_JAJVCN010000002.1"/>
</dbReference>
<dbReference type="SUPFAM" id="SSF50891">
    <property type="entry name" value="Cyclophilin-like"/>
    <property type="match status" value="1"/>
</dbReference>
<dbReference type="SUPFAM" id="SSF160467">
    <property type="entry name" value="PH0987 N-terminal domain-like"/>
    <property type="match status" value="1"/>
</dbReference>
<dbReference type="PANTHER" id="PTHR34698">
    <property type="entry name" value="5-OXOPROLINASE SUBUNIT B"/>
    <property type="match status" value="1"/>
</dbReference>
<sequence length="203" mass="21570">MRLRRCGADAMLVEVETLDEVDAVRAALADAELPGLVELVPAARTVLVAFEPGSGGLAGLRPLLDTVDLTKRAVTEPREVVIPVRYDGPDLELVASTAGTDVAGVVELHTSAEYKVAFSGFAPGFGYLVGLPEALRQPRLDNPRKRVEPGSVAIAGEYSAIYPTASPGGWRLIGRTDVTLFDSRREPAALLAPGDLVRFEAVH</sequence>
<evidence type="ECO:0000313" key="5">
    <source>
        <dbReference type="EMBL" id="MCE7005399.1"/>
    </source>
</evidence>
<comment type="caution">
    <text evidence="5">The sequence shown here is derived from an EMBL/GenBank/DDBJ whole genome shotgun (WGS) entry which is preliminary data.</text>
</comment>
<accession>A0ABS8ZC22</accession>
<dbReference type="InterPro" id="IPR003833">
    <property type="entry name" value="CT_C_D"/>
</dbReference>
<dbReference type="InterPro" id="IPR029000">
    <property type="entry name" value="Cyclophilin-like_dom_sf"/>
</dbReference>
<dbReference type="Pfam" id="PF02682">
    <property type="entry name" value="CT_C_D"/>
    <property type="match status" value="1"/>
</dbReference>
<feature type="domain" description="Carboxyltransferase" evidence="4">
    <location>
        <begin position="1"/>
        <end position="191"/>
    </location>
</feature>
<evidence type="ECO:0000313" key="6">
    <source>
        <dbReference type="Proteomes" id="UP001521150"/>
    </source>
</evidence>
<evidence type="ECO:0000256" key="2">
    <source>
        <dbReference type="ARBA" id="ARBA00022801"/>
    </source>
</evidence>
<evidence type="ECO:0000259" key="4">
    <source>
        <dbReference type="SMART" id="SM00796"/>
    </source>
</evidence>
<dbReference type="Proteomes" id="UP001521150">
    <property type="component" value="Unassembled WGS sequence"/>
</dbReference>
<dbReference type="SMART" id="SM00796">
    <property type="entry name" value="AHS1"/>
    <property type="match status" value="1"/>
</dbReference>
<dbReference type="GO" id="GO:0016787">
    <property type="term" value="F:hydrolase activity"/>
    <property type="evidence" value="ECO:0007669"/>
    <property type="project" value="UniProtKB-KW"/>
</dbReference>
<keyword evidence="6" id="KW-1185">Reference proteome</keyword>
<protein>
    <submittedName>
        <fullName evidence="5">Allophanate hydrolase subunit 1</fullName>
    </submittedName>
</protein>
<organism evidence="5 6">
    <name type="scientific">Kibdelosporangium philippinense</name>
    <dbReference type="NCBI Taxonomy" id="211113"/>
    <lineage>
        <taxon>Bacteria</taxon>
        <taxon>Bacillati</taxon>
        <taxon>Actinomycetota</taxon>
        <taxon>Actinomycetes</taxon>
        <taxon>Pseudonocardiales</taxon>
        <taxon>Pseudonocardiaceae</taxon>
        <taxon>Kibdelosporangium</taxon>
    </lineage>
</organism>
<dbReference type="Gene3D" id="2.40.100.10">
    <property type="entry name" value="Cyclophilin-like"/>
    <property type="match status" value="1"/>
</dbReference>
<keyword evidence="1" id="KW-0547">Nucleotide-binding</keyword>
<keyword evidence="3" id="KW-0067">ATP-binding</keyword>
<name>A0ABS8ZC22_9PSEU</name>
<evidence type="ECO:0000256" key="1">
    <source>
        <dbReference type="ARBA" id="ARBA00022741"/>
    </source>
</evidence>
<gene>
    <name evidence="5" type="ORF">LWC34_21580</name>
</gene>
<reference evidence="5 6" key="1">
    <citation type="submission" date="2021-12" db="EMBL/GenBank/DDBJ databases">
        <title>Genome sequence of Kibdelosporangium philippinense ATCC 49844.</title>
        <authorList>
            <person name="Fedorov E.A."/>
            <person name="Omeragic M."/>
            <person name="Shalygina K.F."/>
            <person name="Maclea K.S."/>
        </authorList>
    </citation>
    <scope>NUCLEOTIDE SEQUENCE [LARGE SCALE GENOMIC DNA]</scope>
    <source>
        <strain evidence="5 6">ATCC 49844</strain>
    </source>
</reference>
<proteinExistence type="predicted"/>
<dbReference type="EMBL" id="JAJVCN010000002">
    <property type="protein sequence ID" value="MCE7005399.1"/>
    <property type="molecule type" value="Genomic_DNA"/>
</dbReference>
<dbReference type="PANTHER" id="PTHR34698:SF2">
    <property type="entry name" value="5-OXOPROLINASE SUBUNIT B"/>
    <property type="match status" value="1"/>
</dbReference>
<dbReference type="InterPro" id="IPR010016">
    <property type="entry name" value="PxpB"/>
</dbReference>